<organism evidence="2 3">
    <name type="scientific">candidate division TA06 bacterium DG_78</name>
    <dbReference type="NCBI Taxonomy" id="1703772"/>
    <lineage>
        <taxon>Bacteria</taxon>
        <taxon>Bacteria division TA06</taxon>
    </lineage>
</organism>
<dbReference type="SUPFAM" id="SSF53335">
    <property type="entry name" value="S-adenosyl-L-methionine-dependent methyltransferases"/>
    <property type="match status" value="1"/>
</dbReference>
<feature type="domain" description="Methyltransferase type 11" evidence="1">
    <location>
        <begin position="42"/>
        <end position="127"/>
    </location>
</feature>
<sequence length="238" mass="27877">MNKDNKVWSDKIIKKLDPSFRHRWEVYNDLIYSFLSKNTIWIDIGCGDNSIVTSFADRSNFAVGIDRKVPEHRTKAAFICADLRDLPIKSGIADLVTLRFVVEHLQNIPDNFKEIDRILKITGRVIILTTNSWSPFIFLPRLLPFRLKNAIIQTLYKVSEPETLPTLHKFNSSRKMKCGLGNLKLVSIDFIQDANYVRRWLFLIFFSWHLLTKRWGLNVFRTCIMAVFQKSIFVLPRK</sequence>
<dbReference type="EMBL" id="LJNI01000071">
    <property type="protein sequence ID" value="KPJ72485.1"/>
    <property type="molecule type" value="Genomic_DNA"/>
</dbReference>
<dbReference type="GO" id="GO:0008757">
    <property type="term" value="F:S-adenosylmethionine-dependent methyltransferase activity"/>
    <property type="evidence" value="ECO:0007669"/>
    <property type="project" value="InterPro"/>
</dbReference>
<protein>
    <recommendedName>
        <fullName evidence="1">Methyltransferase type 11 domain-containing protein</fullName>
    </recommendedName>
</protein>
<name>A0A0S7YCF6_UNCT6</name>
<dbReference type="AlphaFoldDB" id="A0A0S7YCF6"/>
<dbReference type="InterPro" id="IPR013216">
    <property type="entry name" value="Methyltransf_11"/>
</dbReference>
<reference evidence="2 3" key="1">
    <citation type="journal article" date="2015" name="Microbiome">
        <title>Genomic resolution of linkages in carbon, nitrogen, and sulfur cycling among widespread estuary sediment bacteria.</title>
        <authorList>
            <person name="Baker B.J."/>
            <person name="Lazar C.S."/>
            <person name="Teske A.P."/>
            <person name="Dick G.J."/>
        </authorList>
    </citation>
    <scope>NUCLEOTIDE SEQUENCE [LARGE SCALE GENOMIC DNA]</scope>
    <source>
        <strain evidence="2">DG_78</strain>
    </source>
</reference>
<gene>
    <name evidence="2" type="ORF">AMJ52_06075</name>
</gene>
<evidence type="ECO:0000313" key="2">
    <source>
        <dbReference type="EMBL" id="KPJ72485.1"/>
    </source>
</evidence>
<dbReference type="InterPro" id="IPR029063">
    <property type="entry name" value="SAM-dependent_MTases_sf"/>
</dbReference>
<dbReference type="Proteomes" id="UP000051012">
    <property type="component" value="Unassembled WGS sequence"/>
</dbReference>
<dbReference type="Pfam" id="PF08241">
    <property type="entry name" value="Methyltransf_11"/>
    <property type="match status" value="1"/>
</dbReference>
<evidence type="ECO:0000259" key="1">
    <source>
        <dbReference type="Pfam" id="PF08241"/>
    </source>
</evidence>
<evidence type="ECO:0000313" key="3">
    <source>
        <dbReference type="Proteomes" id="UP000051012"/>
    </source>
</evidence>
<comment type="caution">
    <text evidence="2">The sequence shown here is derived from an EMBL/GenBank/DDBJ whole genome shotgun (WGS) entry which is preliminary data.</text>
</comment>
<dbReference type="Gene3D" id="3.40.50.150">
    <property type="entry name" value="Vaccinia Virus protein VP39"/>
    <property type="match status" value="1"/>
</dbReference>
<proteinExistence type="predicted"/>
<accession>A0A0S7YCF6</accession>